<keyword evidence="5" id="KW-1185">Reference proteome</keyword>
<reference evidence="5" key="1">
    <citation type="journal article" date="2019" name="Int. J. Syst. Evol. Microbiol.">
        <title>The Global Catalogue of Microorganisms (GCM) 10K type strain sequencing project: providing services to taxonomists for standard genome sequencing and annotation.</title>
        <authorList>
            <consortium name="The Broad Institute Genomics Platform"/>
            <consortium name="The Broad Institute Genome Sequencing Center for Infectious Disease"/>
            <person name="Wu L."/>
            <person name="Ma J."/>
        </authorList>
    </citation>
    <scope>NUCLEOTIDE SEQUENCE [LARGE SCALE GENOMIC DNA]</scope>
    <source>
        <strain evidence="5">NBRC 109341</strain>
    </source>
</reference>
<dbReference type="InterPro" id="IPR005158">
    <property type="entry name" value="BTAD"/>
</dbReference>
<evidence type="ECO:0000259" key="3">
    <source>
        <dbReference type="SMART" id="SM01043"/>
    </source>
</evidence>
<dbReference type="EMBL" id="BSPB01000015">
    <property type="protein sequence ID" value="GLS14790.1"/>
    <property type="molecule type" value="Genomic_DNA"/>
</dbReference>
<dbReference type="InterPro" id="IPR027417">
    <property type="entry name" value="P-loop_NTPase"/>
</dbReference>
<keyword evidence="1" id="KW-0547">Nucleotide-binding</keyword>
<name>A0ABQ6C4F8_9BURK</name>
<proteinExistence type="predicted"/>
<evidence type="ECO:0000256" key="2">
    <source>
        <dbReference type="ARBA" id="ARBA00022840"/>
    </source>
</evidence>
<dbReference type="Pfam" id="PF13191">
    <property type="entry name" value="AAA_16"/>
    <property type="match status" value="1"/>
</dbReference>
<dbReference type="Gene3D" id="1.25.40.10">
    <property type="entry name" value="Tetratricopeptide repeat domain"/>
    <property type="match status" value="1"/>
</dbReference>
<keyword evidence="2" id="KW-0067">ATP-binding</keyword>
<dbReference type="InterPro" id="IPR036388">
    <property type="entry name" value="WH-like_DNA-bd_sf"/>
</dbReference>
<evidence type="ECO:0000313" key="4">
    <source>
        <dbReference type="EMBL" id="GLS14790.1"/>
    </source>
</evidence>
<dbReference type="InterPro" id="IPR011990">
    <property type="entry name" value="TPR-like_helical_dom_sf"/>
</dbReference>
<feature type="domain" description="Bacterial transcriptional activator" evidence="3">
    <location>
        <begin position="109"/>
        <end position="254"/>
    </location>
</feature>
<comment type="caution">
    <text evidence="4">The sequence shown here is derived from an EMBL/GenBank/DDBJ whole genome shotgun (WGS) entry which is preliminary data.</text>
</comment>
<protein>
    <recommendedName>
        <fullName evidence="3">Bacterial transcriptional activator domain-containing protein</fullName>
    </recommendedName>
</protein>
<dbReference type="PANTHER" id="PTHR16305">
    <property type="entry name" value="TESTICULAR SOLUBLE ADENYLYL CYCLASE"/>
    <property type="match status" value="1"/>
</dbReference>
<dbReference type="SMART" id="SM01043">
    <property type="entry name" value="BTAD"/>
    <property type="match status" value="1"/>
</dbReference>
<evidence type="ECO:0000313" key="5">
    <source>
        <dbReference type="Proteomes" id="UP001156903"/>
    </source>
</evidence>
<accession>A0ABQ6C4F8</accession>
<dbReference type="Gene3D" id="1.10.10.10">
    <property type="entry name" value="Winged helix-like DNA-binding domain superfamily/Winged helix DNA-binding domain"/>
    <property type="match status" value="1"/>
</dbReference>
<dbReference type="PANTHER" id="PTHR16305:SF28">
    <property type="entry name" value="GUANYLATE CYCLASE DOMAIN-CONTAINING PROTEIN"/>
    <property type="match status" value="1"/>
</dbReference>
<dbReference type="Proteomes" id="UP001156903">
    <property type="component" value="Unassembled WGS sequence"/>
</dbReference>
<dbReference type="RefSeq" id="WP_284307851.1">
    <property type="nucleotide sequence ID" value="NZ_BSPB01000015.1"/>
</dbReference>
<organism evidence="4 5">
    <name type="scientific">Hydrogenophaga electricum</name>
    <dbReference type="NCBI Taxonomy" id="1230953"/>
    <lineage>
        <taxon>Bacteria</taxon>
        <taxon>Pseudomonadati</taxon>
        <taxon>Pseudomonadota</taxon>
        <taxon>Betaproteobacteria</taxon>
        <taxon>Burkholderiales</taxon>
        <taxon>Comamonadaceae</taxon>
        <taxon>Hydrogenophaga</taxon>
    </lineage>
</organism>
<evidence type="ECO:0000256" key="1">
    <source>
        <dbReference type="ARBA" id="ARBA00022741"/>
    </source>
</evidence>
<gene>
    <name evidence="4" type="ORF">GCM10007935_22220</name>
</gene>
<dbReference type="InterPro" id="IPR041664">
    <property type="entry name" value="AAA_16"/>
</dbReference>
<dbReference type="SUPFAM" id="SSF52540">
    <property type="entry name" value="P-loop containing nucleoside triphosphate hydrolases"/>
    <property type="match status" value="1"/>
</dbReference>
<dbReference type="SUPFAM" id="SSF48452">
    <property type="entry name" value="TPR-like"/>
    <property type="match status" value="1"/>
</dbReference>
<sequence length="1159" mass="125870">MPEIAVPALGLCLLGPPRLVIRGDDVSRRVKYRKAWALWALLGTTRGQVHARAVVAEWLWPGRPAPAAKANLRQVLAELRAWLAAAGLGHCLVGSAQTIGLAPDDRLVVDAEQLQRWARASRPAEPPDWNALPDDDVLDTLPDGGFLQGLELPPMPDGTEWLPYMRDTCADALLQVLAFKARRAAAQGRLHGAVVTARRLLLLAPAQESHAVLLAELLQRQGQPLQAQQVVHQSIGKIEEQLGLEPSDLHELARPADEAFARSVPTTIPEWRRVTGLYSDIPQAHATDEQAVEAWGRIWDAMARRAHGLPIAVPGLGWAAVFGLSDAGPEPARSAGDMARQWMALGLSEQVRAGVADARVLVRPGLGARWLVGDAVHAAMRVCWQSGWGEWLATQDVVLAARETGFSGARSAQDPHLWVGGVDRHPPAHAAAGADLPLVGRQRELAWLRARWAAVAASGASAVLIQAPAGYGKSRLVRALEEQVAGSGGHVLRMACGWQIQEHPMMPWRVALGAAEPAQALRGTDDRQVLRTQVLRLVTQRALQRPLLISLEDLHWADQATLDYLPVLLQQLQGLPVLLVMSARPMPAGGRPAFARTLALEVLPPEAAHHLLQATEAAAHLDAGERDRLVESAGGVPLILQWLARSRTAPPRTHAGIEALVQDQLDALGPGRVVLRAASVLGERFDLPTLQGLLPRHAIRTALTRASHLHLVRAVGRDGWVFGHALVQGVVYEGIPPAQRRRWHAQAANHLQGHDPVVADQVARHWEAAQSWAEAAHWWRLAGDTAIERDFAADARICYERAIDAVARLAPHRQTVLKRAALQVQVGHCLHMTEGFGSTAAWRVFGSVDDALGALPEGGAEVLDLRFAALAGRYMGSSSQGVVGGLDLARQLADMAETPEQGLMARYAQGNSLFWLGRFAESRQALQEAVTLSDRLSLHHRLLYCSDDPALVCRAFLAWLCWFEGDAAGLSHWAEALQQRLDGPQRPHTVCFALTLLSCAHWCQGDWTALHAGAARIHALAGQFRFPLWEGVSSLLLLCGQARQGALQDADALHAAAHRMRGAYQAGITTSRWMVAEALMAQGLHEQAMPLLTQACGEALHHEDQYCVPQMHWLLAECHRRNGDVPRARALQAQARKSARGMGAEGLLRQWQQAGAASE</sequence>